<proteinExistence type="predicted"/>
<organism evidence="2 3">
    <name type="scientific">Planctopirus hydrillae</name>
    <dbReference type="NCBI Taxonomy" id="1841610"/>
    <lineage>
        <taxon>Bacteria</taxon>
        <taxon>Pseudomonadati</taxon>
        <taxon>Planctomycetota</taxon>
        <taxon>Planctomycetia</taxon>
        <taxon>Planctomycetales</taxon>
        <taxon>Planctomycetaceae</taxon>
        <taxon>Planctopirus</taxon>
    </lineage>
</organism>
<evidence type="ECO:0000313" key="2">
    <source>
        <dbReference type="EMBL" id="ODA29613.1"/>
    </source>
</evidence>
<comment type="caution">
    <text evidence="2">The sequence shown here is derived from an EMBL/GenBank/DDBJ whole genome shotgun (WGS) entry which is preliminary data.</text>
</comment>
<dbReference type="OrthoDB" id="230391at2"/>
<dbReference type="EMBL" id="LYDR01000127">
    <property type="protein sequence ID" value="ODA29613.1"/>
    <property type="molecule type" value="Genomic_DNA"/>
</dbReference>
<dbReference type="Proteomes" id="UP000094828">
    <property type="component" value="Unassembled WGS sequence"/>
</dbReference>
<evidence type="ECO:0000256" key="1">
    <source>
        <dbReference type="SAM" id="MobiDB-lite"/>
    </source>
</evidence>
<name>A0A1C3E8P8_9PLAN</name>
<dbReference type="RefSeq" id="WP_068849462.1">
    <property type="nucleotide sequence ID" value="NZ_LYDR01000127.1"/>
</dbReference>
<dbReference type="SMART" id="SM00710">
    <property type="entry name" value="PbH1"/>
    <property type="match status" value="12"/>
</dbReference>
<dbReference type="InterPro" id="IPR006626">
    <property type="entry name" value="PbH1"/>
</dbReference>
<reference evidence="2 3" key="1">
    <citation type="submission" date="2016-05" db="EMBL/GenBank/DDBJ databases">
        <title>Genomic and physiological characterization of Planctopirus sp. isolated from fresh water lake.</title>
        <authorList>
            <person name="Subhash Y."/>
            <person name="Ramana C."/>
        </authorList>
    </citation>
    <scope>NUCLEOTIDE SEQUENCE [LARGE SCALE GENOMIC DNA]</scope>
    <source>
        <strain evidence="2 3">JC280</strain>
    </source>
</reference>
<protein>
    <submittedName>
        <fullName evidence="2">Uncharacterized protein</fullName>
    </submittedName>
</protein>
<evidence type="ECO:0000313" key="3">
    <source>
        <dbReference type="Proteomes" id="UP000094828"/>
    </source>
</evidence>
<feature type="region of interest" description="Disordered" evidence="1">
    <location>
        <begin position="6838"/>
        <end position="6877"/>
    </location>
</feature>
<gene>
    <name evidence="2" type="ORF">A6X21_08040</name>
</gene>
<keyword evidence="3" id="KW-1185">Reference proteome</keyword>
<accession>A0A1C3E8P8</accession>
<dbReference type="STRING" id="1841610.A6X21_08040"/>
<sequence length="7050" mass="699450">MSVTQWLQNLVAFKQRDVATCLKPGSLRSTLLQVEPLEERRVFSVTASINPVGNVLEIVLDDEGGTITEETATIRIQDHDLNSGTADRLVIYDRTGNPLAETFGLDEFDSINVEESFNGGSFDTTVIFDSSVTLDLTGTLTSNSQRIETFEFNGDISAQEIFILGNGSFSLGAGASLSGEDQVYITTENSITLEAGTSLTSNGAVFLTANFGAMPVAIDMDATASIDAGDSITISTGSGSVSLGQLTAVNQISLGTNGDSPVTFDGKVKLTGSDDVFFSVNASGADVYLNGGLEIANATGGYVEFQLEPLDFSSLGTLHIGSDLTLSSAVGPVQVAGNLTFENGFAFNQVQLTGSSPGGNYDTVSSGFLILQSALAPDRTVNLNDAVLTFGRDPGYLAVVGSNFNLIELEGSSTLIIQNQFSSRANGDEFYSDGVRYQYSQAGGDGNDIALTILSPTTVWVDDDFAALSNGDDPAGPAAIFGYDAFANVQGGVTQVADTGLVNVAAHATSYNEEVVVTGKSLTLRGEGAGTTTIFSSTGTAFSASNAAAITLEELTFSGVNSLDLSAVDTTTLQNITTTGPATITGTQLILISDGASNDVFTINDSGISSSGLLIFDQLDFTVDTLEVHAGDGDDQIFVRPQPSTTILIDGGDGVDTLEADFYGLYEFANTPDGMIAGAGELTAADRENVTYASIETYSTLVEPNAVIVPQNPDDNIADNWLVKRSDSDPSILEVYVNGVLAFQQDYASTNSLTINGSGDNDTLVIDLSNGEINLAGGLHFNGGAGDDAIELHGSQTFTKVTHTFVSESDGSIEIIGNGTTSISYTGLEPIVDNLSATTREFIFTGGNEAISLTDDAAAGYNLIDSSLGESVQFLNPTDTLIITVQNGTDTFTASSLDALFKANIFVTMEDADSAGGDSLFWNAHTTIGFGSVAGTFELIVDSGTIAVNADIDNTAGGGSIRLEASDGVTQQGSLTTASDITISSTGGAVTTELLEATDAASEITITGTSVTLAGDVTSGNRVDITASTGAINQTSGTFTTLTLNLDAATGIGTTGVVNTSASTITATTGTSGIQLENAATAATTATLTATTGDILFNQTGGQSLTLTNVATSGNANLTNDAALTLNSALISGSGELTLEGTQVILGGNITASGKATITATDTITQTAGILTSPILVLDAQNGIGLSADAMEISTSDITATTATVGVFLANASNVTTGAVTATNLQATTSGNISFVQTGGQSLSVTNVSTTSGNATISNAGDLSVATASILGTNGQLSLTTTADGNLSLGTATTDGNLLVTSAGTFTQTENTTVGGLLDVEAVNAIDIQGTQGITGTSSITSSGSTVRLRQALTSGGAVTLEGTSGVTLDATGDVTSTGGSITITGTSVTLAGDVTSGSLVDITATTGYIEQTGGLVTSPTLVLDAQTGIFGTTAMVARAMEITASTITATTNTGGINLANLSTVTTGAVTATLTATSGNIQFVQTGGQNLTITSADTNDGDIVISNTGADLTVTTAEALGADGDITLSTITSGNLLLGTADATGDLNVTSAGTLNVTGNIGATNGPASTVLTATGLINAAGTVQSGGTLTVESTGGDVQFVQAVTAGGQVQLTAAQELRLDNLLTVTAGGASLTGATVILDNATIVQLNGTGDDLSISGALTTGANLFTTGGDITITGSTTLTEEIIVGSTGGNILFNGPVAGAGFDLSIDSAAGSLELGGAVTAVDDLILKGSSVTTLSLSAATLNGTTTAGPWGTTGDITITAAMELDVTGGLSITGNISAGSLQAVATGPSLFTGTITTTTGNVIVGTTTSGAIDFQDDVTSAANVTVTSQGAVDFGGHLVANSVTGTIEVIGASVDFADDVEAATSIDIKANTGAINQTGGTFTTLTLILDAATGIGTTGVVNTSAKTITATTNTGGINLANLSTVTTGAVTATLTATTSGNLQFVQTGGQILTITNADTNDGDIVISNTGADLTVTTAEALGADGDITLSTITSGNLQLGTADATGDLNVTSAGTYTQSGDVEAGGLIDVQSDGLLRTQGTVTAGTTISLESRNGGLEVQQAIDADGNIELQARDNILLTGSVTTASNISIKSMSGNISTVVLTASGATSEIHIDGVDITLGGNIDSGSLVSIIATGHINQTTGTITSPTLVLDSVSGVGTTSTIQIASANIDAKASSGRIFLANDSSAVTGGVTAVLQGNNEDIQFTQTGGQDLTVTSATTTVGNITLSNDSADLNADLTTTSVGGISLSTMTVGHITAGFINSSSAVSIISAQSVTTTNQIITDGTIVITAGTTTSDDIILGGNLRGPGGPFQPDSITLTAGGKIESTGTITTSGLLQADAGTSIDIDGQITANALDLTAGSNAADFIELGVVAVNTTTVLTSGGALRVLGNFNTGTTATLSSGDATFSGTYRSGNRTELTSTGDVLFAQTLNVDGGGMELLASGTTTFDAAVTVVGSALIGDSLGSGTIHAQGPVDVTGWLTINSQDDVRLDQMVDVGGDLEVHAGLDGAGDLVIGGDIGTTRTPTGITMTAGGLIDAAGSITTTGLSGNLFLTSGTTMTLSGPVNASAEVRLENGGLLSITDPAGITAAGRIMQAGTGDVSLHGNITSTSGEVNFAEDVVLTSDVVVTSGSSIVFQKTINGTTAGSEDLTLDAATTVTLGEAVGAVTRLGVLTIDGTTVTTAGITAAALDGETTSSGNWDTTGDVDITGLAKVIAAGSFTLTGNLTAGEVEATANGDLTITGTTSTSAGGDVTLTTLTTGDIEVGAIDADGDVRITSVGSYTQNGNVEAGGLIDIESAGLLLTVGALTAGTTLDLESTSDAIEIQQAVSAGGNITLIGSSQVRLGVNGDVAATNLGSTITVTGDLVTAGNLVTNSGAILINDNVTLRGDVLFDSNSSNSVGGGADITANGITGIDLDGFTLTIDAGFVGDFATGLVTGTSDSDFVITNAQDASIGTGNLTAGTVTVDLVGHFTNHGIATVHGLLDVDAGGHILFQQAIDAGSVDLEANEDVTLNGDVTAVTSVKVVANADGILTGGNVTTKGITTSGLTSTIELRGDAVDLGGDIEAGASVLVVATSGAITQLAGTTITTDDLGLFAAGDIGTGLQFFQTDVNQLAVRSTGGNVFLENAGDLEIGGATFESFTGASAENLTVNVVAGALDVSGNVNTTDDLTLEATSGITISGDLLSASGTIVIDADSDANANGLLSVTATGSVTATAEAIRITASDVTLAGSLTANGAGTSGPNNAPVGFVEIRQSTAAATIGLGSATGDLSLSAAELANVSTNQLIVGRTDGGNISIATVGSLSPHIGTLVLLTNGNVAGTVDGSPDVSVGQLAIVAGGQVTLDFNVTTLAVSAGNTATGHVLRDTAGGLTIGSIAEALGGTLVAGVQTGTGPTTIEALGGDAGDLIVNSPIVVGGNSLTLVADDDVTVNADVTLATGSLIIEADADGSGAGEITIASSADVAVTSGLATDSITLCAADLDLLGTVDVGLGTVELLTSTAAGTFGLGSGSGSYEVTQAELDQITANRLLVGSATKTNAGIELGDVSWIAAGKEARLTTDGAITQDAGSTLAITTPTLVLDAATGINLQVNADHLSARNRTSGDIVLVDTTGGLTIADDLVVGGLDNQAVAGAIDLRVTANTLTTLAGAQIVTNDGHIRLRADEYVLGAGINAGTETVLLQNDTAGRTISLNGAAAGINLSQAELQGIVAGSLEVGRADAGDVSVGDIDGLNVTTLAIITNGSIEQNLASVITVANLGMVAQTGINLTTRVDTLALRNGTSGSVTINQGNRALTLGEVNLKASTVTGTTQNGSGDLEITAANSVTITEEITSSGNVLLDAVGAISQQADIDAAGVAVTLASDATISMASGTNITAASASLTAAGDITLAEIVAGTIGITSTGGSIQDVNVSDSTVNLNAGAGSITLIAATGIGTTGGAAGTLELSGKTISATSTTGGMNLANASNVTTGAVTATNLQATTSGNISFLQTGGQSLSVTNVSTTSGNATISNAGDLSIATASILGTNGQLSLTTTASGNLSLGTATTDGNLLVTSAGTFTQTGSTTVGGLLDMEAVNAIDIQGTQGITGTSSITSSGSTVRLRQALTSGGAVTLEGTSGVTLDATGDVTSTGGSITIIGDLTTAGDLITDDQPIEVQGNMLLTGDVLFDSDSTNAGTGADVTVTGDIDLATFTLTIDAGPDGDFSVGDVTGTTGDLVIEEAHSLSFGSLTADTINIGPVTGDITIGLGGLTANSASFDLDGNFTNNGPTTVTNHLLVQAGGSIEFVGDLEAGSLELDAGTTIDLGNVTVDTTTILTSVGTLTVGGNFDTGTTSNISSGDATFTGSYRSGGRTEIASTGNVLFQSTLDIDADGLEIIAAGTTTFNQAVTVVGNAVIGNATSGTVHALAALDVAGDLTITTAADIDLDSTVDVGGNLLFDAGQNVNVAGATDVVGNATVTADDDIDFGSTLDVGGVLSLTAGTATTDDIRLAGNVGATRTPTSITLGAGGLIEALGTVTTSGLLEADAGTSIEVQGLLTANSLDLDAGTDLTLDDVSVTTSSLLRAGDAILVNGTFNTGSLDAVAGGTTTFNQAVTVVGNAVIGNATSGTVHALAALDVAGDLTITTAADIDLDGTVDVGGNLLFDAGQNVNVAGATDVVGNATVTADDDIDFGNTLDVGGVLSLTAGTATTDDIRLAGNVGATRTPTSITLAAGGLIDASGTVAAGGILTADAGTSLNFDQTLTTTGPGSNILLTSGTTMRLAGAVNSSGEVELDNGGLLSILDPAGITAVGRVVQIGTGDVSLHGDITSTSGEVNFAEDVVLTSDVVVTSGSTITFQKTINGTTAGAEDLTLDAVSDVTLGGSVGNTTRLGALVIEAAAVSTRALTVASLDGTSQTGNWITTGNIDATGVVLLDVAGNLEINGHLEADSLDAVADGTSLFAGTVDVANNAVIGAATSGAVTINDLVTVGGDLTVRSADDITMGDGLLSDGMDVTGAVVVNSVSGDLTVRGTTEAGSLDANAGNDILFDGSVTTVGGMVLTAGQDIDVTGAVDAGTTFSATATAGAISLDSTLTTGGAADLTSGTTTTVLGATSIDGNLEVLAGDTIRFAQTLDATGAVTLETGSDTTDEILLEGAVGGVSSPTSITLTSGGKVLASSSIKTSGLLEADAGTSIEVQGLLTANSLDLDAGTDLTLDDVSVTTSSLLRAGDAILVNGTFNTGSLDAVAGGTTTFNDAVTVTTGNAVIGNATSGTVHALAALDVSGDLKITTAADIDLDGTVDVGGNLLFDAGQNVNVAGATDVVGNATVTADDDIDFGNTLDVGGVLSLTAGTATTDDIRLAGNVGATRTPTSITLAAGGLIEALGTITTSGLLEADAGTSIEVQGLLTANSLDLDAGTDLTLDDVSVTTSSLIAAVGDLLVNGTYDVGTTSTITADDATFVGPYETDGRSELDLTGDFEAQSTFTVAGGGLELLADGTTTFVGVVEITGTAVIGELTSGTINAQETFTVTGGDLTLQSADDIDFDRALDVSGAIVATAGNDFLAQETIDAASLTIDATRDVLIDGAVETSGLVDVTAGRDVVFGDTLDAGTTLTVKATTGDVQFVGAVTAGGAVVVTATVGEIRVDDLLTVTDGFVLLEGSSVQLDNDTVIQLNGAGRGLTILGTLTTGADLFTNGGDILTGGGGMTLTDSITIETAGGDLEFNGTINGQTASTFDLTIDTDDGRVDFNNSVGDINAIRNLVISEAGDVLLTDVQADLLNIADSSGTVTFVGDVITTAANGLDVTAEAIVMLAGSSLNSTGQDVVLTANDIDLNGDGITATGATVFLQTRNDATAIGLENSATAMNFTDIQLDKIITNKLVIGTTTNTGGITIGTDAPLTMNQPEVQLLTAGDVTVNGSLTVLGTGTLTVDAGDDVAIFGMLATTNGALLVNADDNITLGAAGRVLSTGGTITLAADADLSGAGSFTMTNGAIVESQTQLVTITAAGDVTVGQVISGRTGGLAIDLVSRNGAIIDGGDTGGSDLIANGAGAITRLDAATGIGSATGLASDAALETTVFEIQATNRTSGDIRIDETDALRLQDIDNQGPGAIAVQSVGTMTLLSGFDVTAASGLVSLLATGAAADLLLNGSVTTTTSSITLGAGRNVQFSGVTTIQTNGNIGITATNGTARMLNGSVVNAGSGTIAVTANGDVSISRLVTTNATTSAVQITSQTGGIRDSGESGGADIQADSAGALVTLRAATGIGSVSDGGADAPLELQVARLDAINSTSGDIRFSEATGLNIERLTQQGAGQIAGVVNGGTIITAAGQGISSQTGDISLTVNGTDADLTILNNVSTTGGNITMNVRGDVTTAANTTIASQGGNIAIAADSDLNNVGGIALADGSLIDAGAGTIVLSAAENIAVSRLVSTNAGGAAVSLTSRLGAITDAGDTGGVDIDAPTVVLRAATGIGSGNALETNIATLAARNTTSGGIQIDNTAGAGLNVATVDGLTGISNAGANGLVSLVSSGDVFINGAVLNTAGGTIQITSLTGDITLNQRLAATGGNGSISLDADQDINLNDSGSQPDVEVQGTGSVVGVAGGLVNFAPNVQVASQTGAVTDVPPLLINVQTPQVQADGSAQVSGTFGRPGEKNFIITVDWGDGTVETFYFDQPGNFLFKHTYNGNPDPNNPASPIPITVTIEQDPLIRFFEARVVEQNTTTVTSFASVPGEGLAGSIPFDLTPPVRPVPEPAQTRLDEALLSQSVALSQSDVLQDEGTAGEAVGDDEIQVIIQVLGADGEVLQSVALSESVLDDLPRIFKKLPDGQYKVVVREPGEPVERTVLEVELRQGRIVNEQEQDLDRPPRETGNPSGVNPEANMPGAGYHGAASESERMAQFLKEGQENQQTAQSPGYRSWRIQSRLDEALGAKSVEQETGQGPDALFEVKNSESSRDASLMRVLSLVTDVSDPLMREVNEAEIPLNQDFDLMEPREMVEIDTEIACMEENSGGSWITQVAIAGTIMLGGVAVTNSLTDKVSPLARGRRLMRRLSGRWLSSSREDAE</sequence>